<dbReference type="AlphaFoldDB" id="A5CAF7"/>
<proteinExistence type="predicted"/>
<dbReference type="Gene3D" id="3.90.180.10">
    <property type="entry name" value="Medium-chain alcohol dehydrogenases, catalytic domain"/>
    <property type="match status" value="1"/>
</dbReference>
<sequence length="322" mass="35326">MGFRRRQLVSKPASLRLLARGLSWAMCWRPAHSALALGALSSYAVSNIDIPPFGAHFLQLAFSQVSPSGGSHVSPRNWPLVNQVVELKEPLNDPWVIPTPPTIGNFDPEGLPMLYVSKSIHVFDKGRFFVFGCVFSGKAFNRFEGSCPKSATAIMVRAFKVHELNGLEILTWEDAEIRESNEGEICVKNQAIEVSFIDICHDKGVCRAATIPFTPSMKAVRTVTAVGSQRQGQNCLEAQDVSGVRSQPGLLELMGEHSLMLHEVTGYTEPGRIMAVVGPSGSTLNLDLFGMGLHSYQIWLGRTLHQILIDEDLAWPPLVGHP</sequence>
<gene>
    <name evidence="1" type="ORF">VITISV_000724</name>
</gene>
<organism evidence="1">
    <name type="scientific">Vitis vinifera</name>
    <name type="common">Grape</name>
    <dbReference type="NCBI Taxonomy" id="29760"/>
    <lineage>
        <taxon>Eukaryota</taxon>
        <taxon>Viridiplantae</taxon>
        <taxon>Streptophyta</taxon>
        <taxon>Embryophyta</taxon>
        <taxon>Tracheophyta</taxon>
        <taxon>Spermatophyta</taxon>
        <taxon>Magnoliopsida</taxon>
        <taxon>eudicotyledons</taxon>
        <taxon>Gunneridae</taxon>
        <taxon>Pentapetalae</taxon>
        <taxon>rosids</taxon>
        <taxon>Vitales</taxon>
        <taxon>Vitaceae</taxon>
        <taxon>Viteae</taxon>
        <taxon>Vitis</taxon>
    </lineage>
</organism>
<dbReference type="EMBL" id="AM488092">
    <property type="protein sequence ID" value="CAN81989.1"/>
    <property type="molecule type" value="Genomic_DNA"/>
</dbReference>
<name>A5CAF7_VITVI</name>
<accession>A5CAF7</accession>
<dbReference type="ExpressionAtlas" id="A5CAF7">
    <property type="expression patterns" value="baseline"/>
</dbReference>
<protein>
    <submittedName>
        <fullName evidence="1">Uncharacterized protein</fullName>
    </submittedName>
</protein>
<dbReference type="InterPro" id="IPR011032">
    <property type="entry name" value="GroES-like_sf"/>
</dbReference>
<reference evidence="1" key="1">
    <citation type="journal article" date="2007" name="PLoS ONE">
        <title>The first genome sequence of an elite grapevine cultivar (Pinot noir Vitis vinifera L.): coping with a highly heterozygous genome.</title>
        <authorList>
            <person name="Velasco R."/>
            <person name="Zharkikh A."/>
            <person name="Troggio M."/>
            <person name="Cartwright D.A."/>
            <person name="Cestaro A."/>
            <person name="Pruss D."/>
            <person name="Pindo M."/>
            <person name="FitzGerald L.M."/>
            <person name="Vezzulli S."/>
            <person name="Reid J."/>
            <person name="Malacarne G."/>
            <person name="Iliev D."/>
            <person name="Coppola G."/>
            <person name="Wardell B."/>
            <person name="Micheletti D."/>
            <person name="Macalma T."/>
            <person name="Facci M."/>
            <person name="Mitchell J.T."/>
            <person name="Perazzolli M."/>
            <person name="Eldredge G."/>
            <person name="Gatto P."/>
            <person name="Oyzerski R."/>
            <person name="Moretto M."/>
            <person name="Gutin N."/>
            <person name="Stefanini M."/>
            <person name="Chen Y."/>
            <person name="Segala C."/>
            <person name="Davenport C."/>
            <person name="Dematte L."/>
            <person name="Mraz A."/>
            <person name="Battilana J."/>
            <person name="Stormo K."/>
            <person name="Costa F."/>
            <person name="Tao Q."/>
            <person name="Si-Ammour A."/>
            <person name="Harkins T."/>
            <person name="Lackey A."/>
            <person name="Perbost C."/>
            <person name="Taillon B."/>
            <person name="Stella A."/>
            <person name="Solovyev V."/>
            <person name="Fawcett J.A."/>
            <person name="Sterck L."/>
            <person name="Vandepoele K."/>
            <person name="Grando S.M."/>
            <person name="Toppo S."/>
            <person name="Moser C."/>
            <person name="Lanchbury J."/>
            <person name="Bogden R."/>
            <person name="Skolnick M."/>
            <person name="Sgaramella V."/>
            <person name="Bhatnagar S.K."/>
            <person name="Fontana P."/>
            <person name="Gutin A."/>
            <person name="Van de Peer Y."/>
            <person name="Salamini F."/>
            <person name="Viola R."/>
        </authorList>
    </citation>
    <scope>NUCLEOTIDE SEQUENCE</scope>
</reference>
<evidence type="ECO:0000313" key="1">
    <source>
        <dbReference type="EMBL" id="CAN81989.1"/>
    </source>
</evidence>
<dbReference type="SUPFAM" id="SSF50129">
    <property type="entry name" value="GroES-like"/>
    <property type="match status" value="1"/>
</dbReference>